<evidence type="ECO:0000313" key="3">
    <source>
        <dbReference type="EMBL" id="KAG3202361.1"/>
    </source>
</evidence>
<accession>A0A8T1H0T1</accession>
<gene>
    <name evidence="3" type="ORF">PC129_g23272</name>
</gene>
<dbReference type="AlphaFoldDB" id="A0A8T1H0T1"/>
<comment type="caution">
    <text evidence="3">The sequence shown here is derived from an EMBL/GenBank/DDBJ whole genome shotgun (WGS) entry which is preliminary data.</text>
</comment>
<organism evidence="3 4">
    <name type="scientific">Phytophthora cactorum</name>
    <dbReference type="NCBI Taxonomy" id="29920"/>
    <lineage>
        <taxon>Eukaryota</taxon>
        <taxon>Sar</taxon>
        <taxon>Stramenopiles</taxon>
        <taxon>Oomycota</taxon>
        <taxon>Peronosporomycetes</taxon>
        <taxon>Peronosporales</taxon>
        <taxon>Peronosporaceae</taxon>
        <taxon>Phytophthora</taxon>
    </lineage>
</organism>
<reference evidence="3" key="1">
    <citation type="submission" date="2018-05" db="EMBL/GenBank/DDBJ databases">
        <title>Effector identification in a new, highly contiguous assembly of the strawberry crown rot pathogen Phytophthora cactorum.</title>
        <authorList>
            <person name="Armitage A.D."/>
            <person name="Nellist C.F."/>
            <person name="Bates H."/>
            <person name="Vickerstaff R.J."/>
            <person name="Harrison R.J."/>
        </authorList>
    </citation>
    <scope>NUCLEOTIDE SEQUENCE</scope>
    <source>
        <strain evidence="3">P421</strain>
    </source>
</reference>
<feature type="region of interest" description="Disordered" evidence="1">
    <location>
        <begin position="44"/>
        <end position="155"/>
    </location>
</feature>
<dbReference type="Proteomes" id="UP000760860">
    <property type="component" value="Unassembled WGS sequence"/>
</dbReference>
<evidence type="ECO:0000259" key="2">
    <source>
        <dbReference type="Pfam" id="PF03732"/>
    </source>
</evidence>
<dbReference type="EMBL" id="RCMV01002548">
    <property type="protein sequence ID" value="KAG3202361.1"/>
    <property type="molecule type" value="Genomic_DNA"/>
</dbReference>
<name>A0A8T1H0T1_9STRA</name>
<dbReference type="VEuPathDB" id="FungiDB:PC110_g7806"/>
<dbReference type="Pfam" id="PF03732">
    <property type="entry name" value="Retrotrans_gag"/>
    <property type="match status" value="1"/>
</dbReference>
<dbReference type="VEuPathDB" id="FungiDB:PC110_g12386"/>
<sequence length="529" mass="59618">MSLQDWNPHEAGAALQKWKKKLRKAFGLIVINEGKQPVSRMATLEKDPSKVPLPPTPKRLECTPPTKRGADRDAFGTADASPYLQDSHMVTPRSTSRMRRMDAEDEGSRGCRGGARASRNGLGRRQTNTDASSSDDDDLLPPTYENEDPQAESTRQMREIAALNDSDPTPRIEMASHRPLDCIKPFSGSRNKTDKWCIPFELSLRDGAIHWFRQLPKKTKRTWKLLSNAFIRYYCSQFTQTALSRYYSAKRERSEHLCDYLNRLNGYARNARLQFEKGGHDAKEYVQQFLVTRGDDNMAESLYHTRVNDIHELEEIIEDVLKGKERMAKRDGVTRHSRNRDSRRDEPHNRQSRRDRCESDRCRDDYRNTPRVTLADASLDDILAELEGREATRSVPSVRMADITRTKMIKTSTTTISLTMLAAMVHWSIMTATSRRLTRVNVAQLLKARTPVQTTVRHEETSQIASEASIKTVAVAGEPSSRTVEVASAASIKTVEVVTEASVKTLVVAVTSTVTTGAHSTDRVQSAVG</sequence>
<feature type="compositionally biased region" description="Basic and acidic residues" evidence="1">
    <location>
        <begin position="99"/>
        <end position="109"/>
    </location>
</feature>
<dbReference type="InterPro" id="IPR005162">
    <property type="entry name" value="Retrotrans_gag_dom"/>
</dbReference>
<proteinExistence type="predicted"/>
<feature type="compositionally biased region" description="Acidic residues" evidence="1">
    <location>
        <begin position="133"/>
        <end position="150"/>
    </location>
</feature>
<evidence type="ECO:0000313" key="4">
    <source>
        <dbReference type="Proteomes" id="UP000760860"/>
    </source>
</evidence>
<feature type="domain" description="Retrotransposon gag" evidence="2">
    <location>
        <begin position="200"/>
        <end position="274"/>
    </location>
</feature>
<protein>
    <recommendedName>
        <fullName evidence="2">Retrotransposon gag domain-containing protein</fullName>
    </recommendedName>
</protein>
<evidence type="ECO:0000256" key="1">
    <source>
        <dbReference type="SAM" id="MobiDB-lite"/>
    </source>
</evidence>
<feature type="region of interest" description="Disordered" evidence="1">
    <location>
        <begin position="327"/>
        <end position="365"/>
    </location>
</feature>